<proteinExistence type="predicted"/>
<name>A0A183EF41_9BILA</name>
<reference evidence="4" key="1">
    <citation type="submission" date="2016-06" db="UniProtKB">
        <authorList>
            <consortium name="WormBaseParasite"/>
        </authorList>
    </citation>
    <scope>IDENTIFICATION</scope>
</reference>
<dbReference type="Proteomes" id="UP000271098">
    <property type="component" value="Unassembled WGS sequence"/>
</dbReference>
<feature type="chain" id="PRO_5043139120" evidence="1">
    <location>
        <begin position="22"/>
        <end position="148"/>
    </location>
</feature>
<evidence type="ECO:0000313" key="3">
    <source>
        <dbReference type="Proteomes" id="UP000271098"/>
    </source>
</evidence>
<dbReference type="EMBL" id="UYRT01088785">
    <property type="protein sequence ID" value="VDN34137.1"/>
    <property type="molecule type" value="Genomic_DNA"/>
</dbReference>
<keyword evidence="1" id="KW-0732">Signal</keyword>
<organism evidence="4">
    <name type="scientific">Gongylonema pulchrum</name>
    <dbReference type="NCBI Taxonomy" id="637853"/>
    <lineage>
        <taxon>Eukaryota</taxon>
        <taxon>Metazoa</taxon>
        <taxon>Ecdysozoa</taxon>
        <taxon>Nematoda</taxon>
        <taxon>Chromadorea</taxon>
        <taxon>Rhabditida</taxon>
        <taxon>Spirurina</taxon>
        <taxon>Spiruromorpha</taxon>
        <taxon>Spiruroidea</taxon>
        <taxon>Gongylonematidae</taxon>
        <taxon>Gongylonema</taxon>
    </lineage>
</organism>
<sequence length="148" mass="16767">MMLIWQLATTVTASLVGVALCSEAITTFQCPEGHYLSSFNTAFVATQRYYKFACTAFSNIHAYTVGVEIIEDSSRGTSRWQLLCCSSASAKIRIRDCIDTKFLNEHRRSCTFSTGTQIIRRWQAFLDNALVSFRKKLKADESELKQNE</sequence>
<evidence type="ECO:0000313" key="2">
    <source>
        <dbReference type="EMBL" id="VDN34137.1"/>
    </source>
</evidence>
<feature type="signal peptide" evidence="1">
    <location>
        <begin position="1"/>
        <end position="21"/>
    </location>
</feature>
<evidence type="ECO:0000313" key="4">
    <source>
        <dbReference type="WBParaSite" id="GPUH_0001960701-mRNA-1"/>
    </source>
</evidence>
<dbReference type="WBParaSite" id="GPUH_0001960701-mRNA-1">
    <property type="protein sequence ID" value="GPUH_0001960701-mRNA-1"/>
    <property type="gene ID" value="GPUH_0001960701"/>
</dbReference>
<accession>A0A183EF41</accession>
<dbReference type="AlphaFoldDB" id="A0A183EF41"/>
<protein>
    <submittedName>
        <fullName evidence="4">Secreted protein</fullName>
    </submittedName>
</protein>
<reference evidence="2 3" key="2">
    <citation type="submission" date="2018-11" db="EMBL/GenBank/DDBJ databases">
        <authorList>
            <consortium name="Pathogen Informatics"/>
        </authorList>
    </citation>
    <scope>NUCLEOTIDE SEQUENCE [LARGE SCALE GENOMIC DNA]</scope>
</reference>
<keyword evidence="3" id="KW-1185">Reference proteome</keyword>
<dbReference type="OrthoDB" id="5863257at2759"/>
<evidence type="ECO:0000256" key="1">
    <source>
        <dbReference type="SAM" id="SignalP"/>
    </source>
</evidence>
<gene>
    <name evidence="2" type="ORF">GPUH_LOCUS19581</name>
</gene>